<evidence type="ECO:0000313" key="3">
    <source>
        <dbReference type="Proteomes" id="UP001056766"/>
    </source>
</evidence>
<dbReference type="Proteomes" id="UP001056766">
    <property type="component" value="Unassembled WGS sequence"/>
</dbReference>
<dbReference type="InterPro" id="IPR031857">
    <property type="entry name" value="Integrase_SSV1_C"/>
</dbReference>
<dbReference type="EMBL" id="JAGSOI010000031">
    <property type="protein sequence ID" value="MCM1986993.1"/>
    <property type="molecule type" value="Genomic_DNA"/>
</dbReference>
<protein>
    <recommendedName>
        <fullName evidence="1">Integrase SSV1 C-terminal domain-containing protein</fullName>
    </recommendedName>
</protein>
<dbReference type="InterPro" id="IPR013762">
    <property type="entry name" value="Integrase-like_cat_sf"/>
</dbReference>
<evidence type="ECO:0000313" key="2">
    <source>
        <dbReference type="EMBL" id="MCM1986993.1"/>
    </source>
</evidence>
<reference evidence="2" key="2">
    <citation type="submission" date="2021-04" db="EMBL/GenBank/DDBJ databases">
        <authorList>
            <person name="Dong X."/>
        </authorList>
    </citation>
    <scope>NUCLEOTIDE SEQUENCE</scope>
    <source>
        <strain evidence="2">LLY</strain>
    </source>
</reference>
<dbReference type="Gene3D" id="1.10.443.10">
    <property type="entry name" value="Intergrase catalytic core"/>
    <property type="match status" value="1"/>
</dbReference>
<name>A0A9E4ZH00_9EURY</name>
<comment type="caution">
    <text evidence="2">The sequence shown here is derived from an EMBL/GenBank/DDBJ whole genome shotgun (WGS) entry which is preliminary data.</text>
</comment>
<dbReference type="GO" id="GO:0003677">
    <property type="term" value="F:DNA binding"/>
    <property type="evidence" value="ECO:0007669"/>
    <property type="project" value="InterPro"/>
</dbReference>
<dbReference type="Pfam" id="PF16795">
    <property type="entry name" value="Phage_integr_3"/>
    <property type="match status" value="1"/>
</dbReference>
<keyword evidence="3" id="KW-1185">Reference proteome</keyword>
<feature type="domain" description="Integrase SSV1 C-terminal" evidence="1">
    <location>
        <begin position="10"/>
        <end position="76"/>
    </location>
</feature>
<dbReference type="GO" id="GO:0015074">
    <property type="term" value="P:DNA integration"/>
    <property type="evidence" value="ECO:0007669"/>
    <property type="project" value="InterPro"/>
</dbReference>
<gene>
    <name evidence="2" type="ORF">KDK67_08320</name>
</gene>
<sequence length="87" mass="10028">MRHEANVNLPAIQKYFLTRGLGLKYCRNFFVDQCIHVGIHESLIKYMIGHTGESVLMTNYLEKLNNSTIAYSKVMPELQDIVNTHSK</sequence>
<proteinExistence type="predicted"/>
<organism evidence="2 3">
    <name type="scientific">Methanococcoides seepicolus</name>
    <dbReference type="NCBI Taxonomy" id="2828780"/>
    <lineage>
        <taxon>Archaea</taxon>
        <taxon>Methanobacteriati</taxon>
        <taxon>Methanobacteriota</taxon>
        <taxon>Stenosarchaea group</taxon>
        <taxon>Methanomicrobia</taxon>
        <taxon>Methanosarcinales</taxon>
        <taxon>Methanosarcinaceae</taxon>
        <taxon>Methanococcoides</taxon>
    </lineage>
</organism>
<dbReference type="GO" id="GO:0006310">
    <property type="term" value="P:DNA recombination"/>
    <property type="evidence" value="ECO:0007669"/>
    <property type="project" value="InterPro"/>
</dbReference>
<evidence type="ECO:0000259" key="1">
    <source>
        <dbReference type="Pfam" id="PF16795"/>
    </source>
</evidence>
<reference evidence="2" key="1">
    <citation type="journal article" date="2021" name="mSystems">
        <title>Bacteria and Archaea Synergistically Convert Glycine Betaine to Biogenic Methane in the Formosa Cold Seep of the South China Sea.</title>
        <authorList>
            <person name="Li L."/>
            <person name="Zhang W."/>
            <person name="Zhang S."/>
            <person name="Song L."/>
            <person name="Sun Q."/>
            <person name="Zhang H."/>
            <person name="Xiang H."/>
            <person name="Dong X."/>
        </authorList>
    </citation>
    <scope>NUCLEOTIDE SEQUENCE</scope>
    <source>
        <strain evidence="2">LLY</strain>
    </source>
</reference>
<dbReference type="AlphaFoldDB" id="A0A9E4ZH00"/>
<accession>A0A9E4ZH00</accession>